<dbReference type="GO" id="GO:0006826">
    <property type="term" value="P:iron ion transport"/>
    <property type="evidence" value="ECO:0007669"/>
    <property type="project" value="InterPro"/>
</dbReference>
<dbReference type="GO" id="GO:0008198">
    <property type="term" value="F:ferrous iron binding"/>
    <property type="evidence" value="ECO:0007669"/>
    <property type="project" value="TreeGrafter"/>
</dbReference>
<organism evidence="7 8">
    <name type="scientific">Aquimarina muelleri</name>
    <dbReference type="NCBI Taxonomy" id="279356"/>
    <lineage>
        <taxon>Bacteria</taxon>
        <taxon>Pseudomonadati</taxon>
        <taxon>Bacteroidota</taxon>
        <taxon>Flavobacteriia</taxon>
        <taxon>Flavobacteriales</taxon>
        <taxon>Flavobacteriaceae</taxon>
        <taxon>Aquimarina</taxon>
    </lineage>
</organism>
<comment type="function">
    <text evidence="5">Iron-storage protein.</text>
</comment>
<keyword evidence="8" id="KW-1185">Reference proteome</keyword>
<comment type="similarity">
    <text evidence="5">Belongs to the ferritin family. Prokaryotic subfamily.</text>
</comment>
<evidence type="ECO:0000313" key="8">
    <source>
        <dbReference type="Proteomes" id="UP000601108"/>
    </source>
</evidence>
<dbReference type="SUPFAM" id="SSF47240">
    <property type="entry name" value="Ferritin-like"/>
    <property type="match status" value="1"/>
</dbReference>
<dbReference type="InterPro" id="IPR001519">
    <property type="entry name" value="Ferritin"/>
</dbReference>
<keyword evidence="3 4" id="KW-0408">Iron</keyword>
<dbReference type="Proteomes" id="UP000601108">
    <property type="component" value="Unassembled WGS sequence"/>
</dbReference>
<protein>
    <recommendedName>
        <fullName evidence="5">Ferritin</fullName>
        <ecNumber evidence="5">1.16.3.2</ecNumber>
    </recommendedName>
</protein>
<evidence type="ECO:0000313" key="7">
    <source>
        <dbReference type="EMBL" id="GGX19069.1"/>
    </source>
</evidence>
<evidence type="ECO:0000259" key="6">
    <source>
        <dbReference type="PROSITE" id="PS50905"/>
    </source>
</evidence>
<evidence type="ECO:0000256" key="2">
    <source>
        <dbReference type="ARBA" id="ARBA00022723"/>
    </source>
</evidence>
<dbReference type="PANTHER" id="PTHR11431:SF127">
    <property type="entry name" value="BACTERIAL NON-HEME FERRITIN"/>
    <property type="match status" value="1"/>
</dbReference>
<dbReference type="GO" id="GO:0006879">
    <property type="term" value="P:intracellular iron ion homeostasis"/>
    <property type="evidence" value="ECO:0007669"/>
    <property type="project" value="UniProtKB-KW"/>
</dbReference>
<dbReference type="Pfam" id="PF00210">
    <property type="entry name" value="Ferritin"/>
    <property type="match status" value="1"/>
</dbReference>
<evidence type="ECO:0000256" key="5">
    <source>
        <dbReference type="RuleBase" id="RU361145"/>
    </source>
</evidence>
<dbReference type="RefSeq" id="WP_027412532.1">
    <property type="nucleotide sequence ID" value="NZ_BMWS01000012.1"/>
</dbReference>
<dbReference type="PANTHER" id="PTHR11431">
    <property type="entry name" value="FERRITIN"/>
    <property type="match status" value="1"/>
</dbReference>
<dbReference type="InterPro" id="IPR009040">
    <property type="entry name" value="Ferritin-like_diiron"/>
</dbReference>
<dbReference type="GO" id="GO:0008199">
    <property type="term" value="F:ferric iron binding"/>
    <property type="evidence" value="ECO:0007669"/>
    <property type="project" value="InterPro"/>
</dbReference>
<keyword evidence="5" id="KW-0963">Cytoplasm</keyword>
<proteinExistence type="inferred from homology"/>
<evidence type="ECO:0000256" key="4">
    <source>
        <dbReference type="PIRSR" id="PIRSR601519-1"/>
    </source>
</evidence>
<comment type="caution">
    <text evidence="7">The sequence shown here is derived from an EMBL/GenBank/DDBJ whole genome shotgun (WGS) entry which is preliminary data.</text>
</comment>
<evidence type="ECO:0000256" key="1">
    <source>
        <dbReference type="ARBA" id="ARBA00022434"/>
    </source>
</evidence>
<accession>A0A918JWB5</accession>
<dbReference type="GO" id="GO:0004322">
    <property type="term" value="F:ferroxidase activity"/>
    <property type="evidence" value="ECO:0007669"/>
    <property type="project" value="TreeGrafter"/>
</dbReference>
<dbReference type="AlphaFoldDB" id="A0A918JWB5"/>
<feature type="domain" description="Ferritin-like diiron" evidence="6">
    <location>
        <begin position="1"/>
        <end position="146"/>
    </location>
</feature>
<keyword evidence="1 5" id="KW-0409">Iron storage</keyword>
<evidence type="ECO:0000256" key="3">
    <source>
        <dbReference type="ARBA" id="ARBA00023004"/>
    </source>
</evidence>
<gene>
    <name evidence="7" type="ORF">GCM10007384_20510</name>
</gene>
<dbReference type="Gene3D" id="1.20.1260.10">
    <property type="match status" value="1"/>
</dbReference>
<dbReference type="EMBL" id="BMWS01000012">
    <property type="protein sequence ID" value="GGX19069.1"/>
    <property type="molecule type" value="Genomic_DNA"/>
</dbReference>
<dbReference type="InterPro" id="IPR009078">
    <property type="entry name" value="Ferritin-like_SF"/>
</dbReference>
<sequence length="167" mass="19818">MKIDIKLEKAIYNLIHLEWAISQSLIDKATYLENTPFKDYAKWMKKRGEKEHAHALYLFEYLKKRVGKLELNNLKKAENLYPSPFQVFQSALKDKHEVISSTIDLYALAVELKDTESEQVFHAFINEHISEEKHIFDIHQKIKLTKNTLILTPYLKIEKRNMTEVRE</sequence>
<dbReference type="InterPro" id="IPR008331">
    <property type="entry name" value="Ferritin_DPS_dom"/>
</dbReference>
<feature type="binding site" evidence="4">
    <location>
        <position position="54"/>
    </location>
    <ligand>
        <name>Fe cation</name>
        <dbReference type="ChEBI" id="CHEBI:24875"/>
        <label>1</label>
    </ligand>
</feature>
<comment type="subcellular location">
    <subcellularLocation>
        <location evidence="5">Cytoplasm</location>
    </subcellularLocation>
</comment>
<keyword evidence="2 4" id="KW-0479">Metal-binding</keyword>
<dbReference type="PROSITE" id="PS50905">
    <property type="entry name" value="FERRITIN_LIKE"/>
    <property type="match status" value="1"/>
</dbReference>
<feature type="binding site" evidence="4">
    <location>
        <position position="18"/>
    </location>
    <ligand>
        <name>Fe cation</name>
        <dbReference type="ChEBI" id="CHEBI:24875"/>
        <label>1</label>
    </ligand>
</feature>
<comment type="catalytic activity">
    <reaction evidence="5">
        <text>4 Fe(2+) + O2 + 6 H2O = 4 iron(III) oxide-hydroxide + 12 H(+)</text>
        <dbReference type="Rhea" id="RHEA:11972"/>
        <dbReference type="ChEBI" id="CHEBI:15377"/>
        <dbReference type="ChEBI" id="CHEBI:15378"/>
        <dbReference type="ChEBI" id="CHEBI:15379"/>
        <dbReference type="ChEBI" id="CHEBI:29033"/>
        <dbReference type="ChEBI" id="CHEBI:78619"/>
        <dbReference type="EC" id="1.16.3.2"/>
    </reaction>
</comment>
<dbReference type="InterPro" id="IPR012347">
    <property type="entry name" value="Ferritin-like"/>
</dbReference>
<dbReference type="GO" id="GO:0005829">
    <property type="term" value="C:cytosol"/>
    <property type="evidence" value="ECO:0007669"/>
    <property type="project" value="TreeGrafter"/>
</dbReference>
<feature type="binding site" evidence="4">
    <location>
        <position position="51"/>
    </location>
    <ligand>
        <name>Fe cation</name>
        <dbReference type="ChEBI" id="CHEBI:24875"/>
        <label>1</label>
    </ligand>
</feature>
<reference evidence="7 8" key="1">
    <citation type="journal article" date="2014" name="Int. J. Syst. Evol. Microbiol.">
        <title>Complete genome sequence of Corynebacterium casei LMG S-19264T (=DSM 44701T), isolated from a smear-ripened cheese.</title>
        <authorList>
            <consortium name="US DOE Joint Genome Institute (JGI-PGF)"/>
            <person name="Walter F."/>
            <person name="Albersmeier A."/>
            <person name="Kalinowski J."/>
            <person name="Ruckert C."/>
        </authorList>
    </citation>
    <scope>NUCLEOTIDE SEQUENCE [LARGE SCALE GENOMIC DNA]</scope>
    <source>
        <strain evidence="7 8">KCTC 12285</strain>
    </source>
</reference>
<dbReference type="EC" id="1.16.3.2" evidence="5"/>
<name>A0A918JWB5_9FLAO</name>